<dbReference type="GO" id="GO:0030246">
    <property type="term" value="F:carbohydrate binding"/>
    <property type="evidence" value="ECO:0007669"/>
    <property type="project" value="UniProtKB-ARBA"/>
</dbReference>
<gene>
    <name evidence="6" type="ORF">Pme01_58470</name>
</gene>
<evidence type="ECO:0000256" key="3">
    <source>
        <dbReference type="ARBA" id="ARBA00022729"/>
    </source>
</evidence>
<dbReference type="InterPro" id="IPR028082">
    <property type="entry name" value="Peripla_BP_I"/>
</dbReference>
<comment type="caution">
    <text evidence="6">The sequence shown here is derived from an EMBL/GenBank/DDBJ whole genome shotgun (WGS) entry which is preliminary data.</text>
</comment>
<protein>
    <submittedName>
        <fullName evidence="6">Sugar ABC transporter substrate-binding protein</fullName>
    </submittedName>
</protein>
<dbReference type="Proteomes" id="UP000599074">
    <property type="component" value="Unassembled WGS sequence"/>
</dbReference>
<comment type="subcellular location">
    <subcellularLocation>
        <location evidence="1">Cell envelope</location>
    </subcellularLocation>
</comment>
<dbReference type="GO" id="GO:0030313">
    <property type="term" value="C:cell envelope"/>
    <property type="evidence" value="ECO:0007669"/>
    <property type="project" value="UniProtKB-SubCell"/>
</dbReference>
<dbReference type="InterPro" id="IPR025997">
    <property type="entry name" value="SBP_2_dom"/>
</dbReference>
<organism evidence="6 7">
    <name type="scientific">Planosporangium mesophilum</name>
    <dbReference type="NCBI Taxonomy" id="689768"/>
    <lineage>
        <taxon>Bacteria</taxon>
        <taxon>Bacillati</taxon>
        <taxon>Actinomycetota</taxon>
        <taxon>Actinomycetes</taxon>
        <taxon>Micromonosporales</taxon>
        <taxon>Micromonosporaceae</taxon>
        <taxon>Planosporangium</taxon>
    </lineage>
</organism>
<evidence type="ECO:0000256" key="1">
    <source>
        <dbReference type="ARBA" id="ARBA00004196"/>
    </source>
</evidence>
<evidence type="ECO:0000313" key="6">
    <source>
        <dbReference type="EMBL" id="GII26250.1"/>
    </source>
</evidence>
<dbReference type="EMBL" id="BOON01000071">
    <property type="protein sequence ID" value="GII26250.1"/>
    <property type="molecule type" value="Genomic_DNA"/>
</dbReference>
<evidence type="ECO:0000313" key="7">
    <source>
        <dbReference type="Proteomes" id="UP000599074"/>
    </source>
</evidence>
<proteinExistence type="inferred from homology"/>
<accession>A0A8J3TS17</accession>
<evidence type="ECO:0000256" key="4">
    <source>
        <dbReference type="SAM" id="SignalP"/>
    </source>
</evidence>
<feature type="domain" description="Periplasmic binding protein" evidence="5">
    <location>
        <begin position="81"/>
        <end position="340"/>
    </location>
</feature>
<reference evidence="6" key="1">
    <citation type="submission" date="2021-01" db="EMBL/GenBank/DDBJ databases">
        <title>Whole genome shotgun sequence of Planosporangium mesophilum NBRC 109066.</title>
        <authorList>
            <person name="Komaki H."/>
            <person name="Tamura T."/>
        </authorList>
    </citation>
    <scope>NUCLEOTIDE SEQUENCE</scope>
    <source>
        <strain evidence="6">NBRC 109066</strain>
    </source>
</reference>
<sequence>MTRTLATALAAALLATGCSSGSSGGTSNTKTSEAADAALKQISTGAVLSKGPNGESPSPAADIKLTDDELAKVKAMNAKAAIVMHYGGNDWSTAQVAGLKSRFAELGIGVVAVTDANFKPDKQVSDIETVLSQRPNVIVSIPTDPVATATAYQAAAKAGVKLVFMDNVPSGMKAGTDYVSVVSADNYGNGVVAAHEMAKALGGKGTVGAIFHQADFFVTKQRYDGFKATIQKDYPDIKIVEEKGIAGPDFAGDAQAAANAMLTKHADLSGIWAVWDVPAEGVMAAARAAGREDLAITTEDLGTNVAIALAQNSLVKGLGAQRPFDQGVTEANLAAYGLLGKQAPPYVALNALPVDHTNVLEAWQQVYHQPAPANVANSYKK</sequence>
<dbReference type="PANTHER" id="PTHR46847">
    <property type="entry name" value="D-ALLOSE-BINDING PERIPLASMIC PROTEIN-RELATED"/>
    <property type="match status" value="1"/>
</dbReference>
<evidence type="ECO:0000256" key="2">
    <source>
        <dbReference type="ARBA" id="ARBA00007639"/>
    </source>
</evidence>
<keyword evidence="7" id="KW-1185">Reference proteome</keyword>
<keyword evidence="3 4" id="KW-0732">Signal</keyword>
<feature type="signal peptide" evidence="4">
    <location>
        <begin position="1"/>
        <end position="24"/>
    </location>
</feature>
<name>A0A8J3TS17_9ACTN</name>
<dbReference type="Gene3D" id="3.40.50.2300">
    <property type="match status" value="2"/>
</dbReference>
<comment type="similarity">
    <text evidence="2">Belongs to the bacterial solute-binding protein 2 family.</text>
</comment>
<dbReference type="SUPFAM" id="SSF53822">
    <property type="entry name" value="Periplasmic binding protein-like I"/>
    <property type="match status" value="1"/>
</dbReference>
<dbReference type="CDD" id="cd06316">
    <property type="entry name" value="PBP1_ABC_sugar_binding-like"/>
    <property type="match status" value="1"/>
</dbReference>
<dbReference type="AlphaFoldDB" id="A0A8J3TS17"/>
<evidence type="ECO:0000259" key="5">
    <source>
        <dbReference type="Pfam" id="PF13407"/>
    </source>
</evidence>
<dbReference type="PANTHER" id="PTHR46847:SF1">
    <property type="entry name" value="D-ALLOSE-BINDING PERIPLASMIC PROTEIN-RELATED"/>
    <property type="match status" value="1"/>
</dbReference>
<dbReference type="RefSeq" id="WP_203935954.1">
    <property type="nucleotide sequence ID" value="NZ_BOON01000071.1"/>
</dbReference>
<dbReference type="Pfam" id="PF13407">
    <property type="entry name" value="Peripla_BP_4"/>
    <property type="match status" value="1"/>
</dbReference>
<feature type="chain" id="PRO_5038867144" evidence="4">
    <location>
        <begin position="25"/>
        <end position="381"/>
    </location>
</feature>
<dbReference type="PROSITE" id="PS51257">
    <property type="entry name" value="PROKAR_LIPOPROTEIN"/>
    <property type="match status" value="1"/>
</dbReference>